<dbReference type="EMBL" id="FNFK01000018">
    <property type="protein sequence ID" value="SDK23606.1"/>
    <property type="molecule type" value="Genomic_DNA"/>
</dbReference>
<accession>A0A1G9A8C0</accession>
<sequence>MFNASENNGLSRLSRQLNYVSSGHKPLNRHEWGPGVRDIYAMHYIIKGKGIYKTRSGEYELQAGQSFLIYPYTEIYYYPDPNDPWEYVWVEFTGEEVAHILDLTRLSADDLCSDDQTVMSGNYWIISFFELTYWLVIPAVVKIKGIS</sequence>
<dbReference type="GO" id="GO:0006355">
    <property type="term" value="P:regulation of DNA-templated transcription"/>
    <property type="evidence" value="ECO:0007669"/>
    <property type="project" value="InterPro"/>
</dbReference>
<dbReference type="CDD" id="cd06986">
    <property type="entry name" value="cupin_MmsR-like_N"/>
    <property type="match status" value="1"/>
</dbReference>
<evidence type="ECO:0000313" key="3">
    <source>
        <dbReference type="EMBL" id="SDK23606.1"/>
    </source>
</evidence>
<protein>
    <submittedName>
        <fullName evidence="3">AraC-like ligand binding domain-containing protein</fullName>
    </submittedName>
</protein>
<reference evidence="4" key="1">
    <citation type="submission" date="2016-10" db="EMBL/GenBank/DDBJ databases">
        <authorList>
            <person name="Varghese N."/>
            <person name="Submissions S."/>
        </authorList>
    </citation>
    <scope>NUCLEOTIDE SEQUENCE [LARGE SCALE GENOMIC DNA]</scope>
    <source>
        <strain evidence="4">DSM 19181</strain>
    </source>
</reference>
<feature type="domain" description="AraC-type arabinose-binding/dimerisation" evidence="2">
    <location>
        <begin position="28"/>
        <end position="107"/>
    </location>
</feature>
<dbReference type="AlphaFoldDB" id="A0A1G9A8C0"/>
<name>A0A1G9A8C0_9LACT</name>
<dbReference type="SUPFAM" id="SSF51215">
    <property type="entry name" value="Regulatory protein AraC"/>
    <property type="match status" value="1"/>
</dbReference>
<dbReference type="Gene3D" id="2.60.120.280">
    <property type="entry name" value="Regulatory protein AraC"/>
    <property type="match status" value="1"/>
</dbReference>
<keyword evidence="4" id="KW-1185">Reference proteome</keyword>
<dbReference type="STRING" id="426701.SAMN04488098_101836"/>
<dbReference type="InterPro" id="IPR037923">
    <property type="entry name" value="HTH-like"/>
</dbReference>
<dbReference type="GO" id="GO:0003677">
    <property type="term" value="F:DNA binding"/>
    <property type="evidence" value="ECO:0007669"/>
    <property type="project" value="UniProtKB-KW"/>
</dbReference>
<evidence type="ECO:0000259" key="2">
    <source>
        <dbReference type="Pfam" id="PF02311"/>
    </source>
</evidence>
<proteinExistence type="predicted"/>
<keyword evidence="1" id="KW-0238">DNA-binding</keyword>
<dbReference type="InterPro" id="IPR003313">
    <property type="entry name" value="AraC-bd"/>
</dbReference>
<dbReference type="Pfam" id="PF02311">
    <property type="entry name" value="AraC_binding"/>
    <property type="match status" value="1"/>
</dbReference>
<evidence type="ECO:0000313" key="4">
    <source>
        <dbReference type="Proteomes" id="UP000199433"/>
    </source>
</evidence>
<gene>
    <name evidence="3" type="ORF">SAMN04488098_101836</name>
</gene>
<organism evidence="3 4">
    <name type="scientific">Alkalibacterium thalassium</name>
    <dbReference type="NCBI Taxonomy" id="426701"/>
    <lineage>
        <taxon>Bacteria</taxon>
        <taxon>Bacillati</taxon>
        <taxon>Bacillota</taxon>
        <taxon>Bacilli</taxon>
        <taxon>Lactobacillales</taxon>
        <taxon>Carnobacteriaceae</taxon>
        <taxon>Alkalibacterium</taxon>
    </lineage>
</organism>
<evidence type="ECO:0000256" key="1">
    <source>
        <dbReference type="ARBA" id="ARBA00023125"/>
    </source>
</evidence>
<dbReference type="Proteomes" id="UP000199433">
    <property type="component" value="Unassembled WGS sequence"/>
</dbReference>